<dbReference type="Proteomes" id="UP000028761">
    <property type="component" value="Chromosome 18"/>
</dbReference>
<dbReference type="ExpressionAtlas" id="A0A096MQC2">
    <property type="expression patterns" value="baseline"/>
</dbReference>
<dbReference type="InterPro" id="IPR006694">
    <property type="entry name" value="Fatty_acid_hydroxylase"/>
</dbReference>
<evidence type="ECO:0000256" key="14">
    <source>
        <dbReference type="ARBA" id="ARBA00022989"/>
    </source>
</evidence>
<evidence type="ECO:0000256" key="29">
    <source>
        <dbReference type="PIRSR" id="PIRSR005149-1"/>
    </source>
</evidence>
<keyword evidence="9 28" id="KW-0256">Endoplasmic reticulum</keyword>
<feature type="binding site" description="axial binding residue" evidence="30">
    <location>
        <position position="43"/>
    </location>
    <ligand>
        <name>heme</name>
        <dbReference type="ChEBI" id="CHEBI:30413"/>
    </ligand>
    <ligandPart>
        <name>Fe</name>
        <dbReference type="ChEBI" id="CHEBI:18248"/>
    </ligandPart>
</feature>
<keyword evidence="10 28" id="KW-0276">Fatty acid metabolism</keyword>
<comment type="subcellular location">
    <subcellularLocation>
        <location evidence="2">Endoplasmic reticulum membrane</location>
        <topology evidence="2">Multi-pass membrane protein</topology>
    </subcellularLocation>
    <subcellularLocation>
        <location evidence="1">Microsome membrane</location>
        <topology evidence="1">Multi-pass membrane protein</topology>
    </subcellularLocation>
</comment>
<reference evidence="33 34" key="1">
    <citation type="submission" date="2012-03" db="EMBL/GenBank/DDBJ databases">
        <title>Whole Genome Assembly of Papio anubis.</title>
        <authorList>
            <person name="Liu Y.L."/>
            <person name="Abraham K.A."/>
            <person name="Akbar H.A."/>
            <person name="Ali S.A."/>
            <person name="Anosike U.A."/>
            <person name="Aqrawi P.A."/>
            <person name="Arias F.A."/>
            <person name="Attaway T.A."/>
            <person name="Awwad R.A."/>
            <person name="Babu C.B."/>
            <person name="Bandaranaike D.B."/>
            <person name="Battles P.B."/>
            <person name="Bell A.B."/>
            <person name="Beltran B.B."/>
            <person name="Berhane-Mersha D.B."/>
            <person name="Bess C.B."/>
            <person name="Bickham C.B."/>
            <person name="Bolden T.B."/>
            <person name="Carter K.C."/>
            <person name="Chau D.C."/>
            <person name="Chavez A.C."/>
            <person name="Clerc-Blankenburg K.C."/>
            <person name="Coyle M.C."/>
            <person name="Dao M.D."/>
            <person name="Davila M.L.D."/>
            <person name="Davy-Carroll L.D."/>
            <person name="Denson S.D."/>
            <person name="Dinh H.D."/>
            <person name="Fernandez S.F."/>
            <person name="Fernando P.F."/>
            <person name="Forbes L.F."/>
            <person name="Francis C.F."/>
            <person name="Francisco L.F."/>
            <person name="Fu Q.F."/>
            <person name="Garcia-Iii R.G."/>
            <person name="Garrett T.G."/>
            <person name="Gross S.G."/>
            <person name="Gubbala S.G."/>
            <person name="Hirani K.H."/>
            <person name="Hogues M.H."/>
            <person name="Hollins B.H."/>
            <person name="Jackson L.J."/>
            <person name="Javaid M.J."/>
            <person name="Jhangiani S.J."/>
            <person name="Johnson A.J."/>
            <person name="Johnson B.J."/>
            <person name="Jones J.J."/>
            <person name="Joshi V.J."/>
            <person name="Kalu J.K."/>
            <person name="Khan N.K."/>
            <person name="Korchina V.K."/>
            <person name="Kovar C.K."/>
            <person name="Lago L.L."/>
            <person name="Lara F.L."/>
            <person name="Le T.-K.L."/>
            <person name="Lee S.L."/>
            <person name="Legall-Iii F.L."/>
            <person name="Lemon S.L."/>
            <person name="Liu J.L."/>
            <person name="Liu Y.-S.L."/>
            <person name="Liyanage D.L."/>
            <person name="Lopez J.L."/>
            <person name="Lorensuhewa L.L."/>
            <person name="Mata R.M."/>
            <person name="Mathew T.M."/>
            <person name="Mercado C.M."/>
            <person name="Mercado I.M."/>
            <person name="Morales K.M."/>
            <person name="Morgan M.M."/>
            <person name="Munidasa M.M."/>
            <person name="Ngo D.N."/>
            <person name="Nguyen L.N."/>
            <person name="Nguyen T.N."/>
            <person name="Nguyen N.N."/>
            <person name="Obregon M.O."/>
            <person name="Okwuonu G.O."/>
            <person name="Ongeri F.O."/>
            <person name="Onwere C.O."/>
            <person name="Osifeso I.O."/>
            <person name="Parra A.P."/>
            <person name="Patil S.P."/>
            <person name="Perez A.P."/>
            <person name="Perez Y.P."/>
            <person name="Pham C.P."/>
            <person name="Pu L.-L.P."/>
            <person name="Puazo M.P."/>
            <person name="Quiroz J.Q."/>
            <person name="Rouhana J.R."/>
            <person name="Ruiz M.R."/>
            <person name="Ruiz S.-J.R."/>
            <person name="Saada N.S."/>
            <person name="Santibanez J.S."/>
            <person name="Scheel M.S."/>
            <person name="Schneider B.S."/>
            <person name="Simmons D.S."/>
            <person name="Sisson I.S."/>
            <person name="Tang L.-Y.T."/>
            <person name="Thornton R.T."/>
            <person name="Tisius J.T."/>
            <person name="Toledanes G.T."/>
            <person name="Trejos Z.T."/>
            <person name="Usmani K.U."/>
            <person name="Varghese R.V."/>
            <person name="Vattathil S.V."/>
            <person name="Vee V.V."/>
            <person name="Walker D.W."/>
            <person name="Weissenberger G.W."/>
            <person name="White C.W."/>
            <person name="Williams A.W."/>
            <person name="Woodworth J.W."/>
            <person name="Wright R.W."/>
            <person name="Zhu Y.Z."/>
            <person name="Han Y.H."/>
            <person name="Newsham I.N."/>
            <person name="Nazareth L.N."/>
            <person name="Worley K.W."/>
            <person name="Muzny D.M."/>
            <person name="Rogers J.R."/>
            <person name="Gibbs R.G."/>
        </authorList>
    </citation>
    <scope>NUCLEOTIDE SEQUENCE [LARGE SCALE GENOMIC DNA]</scope>
</reference>
<feature type="binding site" evidence="29">
    <location>
        <position position="340"/>
    </location>
    <ligand>
        <name>Zn(2+)</name>
        <dbReference type="ChEBI" id="CHEBI:29105"/>
        <label>1</label>
    </ligand>
</feature>
<dbReference type="OMA" id="WTIIEYV"/>
<dbReference type="GO" id="GO:0030258">
    <property type="term" value="P:lipid modification"/>
    <property type="evidence" value="ECO:0007669"/>
    <property type="project" value="Ensembl"/>
</dbReference>
<evidence type="ECO:0000256" key="27">
    <source>
        <dbReference type="ARBA" id="ARBA00069158"/>
    </source>
</evidence>
<dbReference type="GO" id="GO:0020037">
    <property type="term" value="F:heme binding"/>
    <property type="evidence" value="ECO:0007669"/>
    <property type="project" value="InterPro"/>
</dbReference>
<proteinExistence type="inferred from homology"/>
<dbReference type="PANTHER" id="PTHR12863:SF1">
    <property type="entry name" value="FATTY ACID 2-HYDROXYLASE"/>
    <property type="match status" value="1"/>
</dbReference>
<feature type="transmembrane region" description="Helical" evidence="31">
    <location>
        <begin position="270"/>
        <end position="292"/>
    </location>
</feature>
<evidence type="ECO:0000256" key="25">
    <source>
        <dbReference type="ARBA" id="ARBA00054885"/>
    </source>
</evidence>
<evidence type="ECO:0000256" key="9">
    <source>
        <dbReference type="ARBA" id="ARBA00022824"/>
    </source>
</evidence>
<dbReference type="KEGG" id="panu:101010115"/>
<evidence type="ECO:0000256" key="18">
    <source>
        <dbReference type="ARBA" id="ARBA00023136"/>
    </source>
</evidence>
<dbReference type="PROSITE" id="PS00191">
    <property type="entry name" value="CYTOCHROME_B5_1"/>
    <property type="match status" value="1"/>
</dbReference>
<feature type="binding site" evidence="29">
    <location>
        <position position="336"/>
    </location>
    <ligand>
        <name>Zn(2+)</name>
        <dbReference type="ChEBI" id="CHEBI:29105"/>
        <label>1</label>
    </ligand>
</feature>
<dbReference type="GO" id="GO:0005506">
    <property type="term" value="F:iron ion binding"/>
    <property type="evidence" value="ECO:0007669"/>
    <property type="project" value="UniProtKB-UniRule"/>
</dbReference>
<dbReference type="GO" id="GO:0032287">
    <property type="term" value="P:peripheral nervous system myelin maintenance"/>
    <property type="evidence" value="ECO:0007669"/>
    <property type="project" value="Ensembl"/>
</dbReference>
<dbReference type="Pfam" id="PF00173">
    <property type="entry name" value="Cyt-b5"/>
    <property type="match status" value="1"/>
</dbReference>
<feature type="binding site" evidence="29">
    <location>
        <position position="339"/>
    </location>
    <ligand>
        <name>Zn(2+)</name>
        <dbReference type="ChEBI" id="CHEBI:29105"/>
        <label>1</label>
    </ligand>
</feature>
<dbReference type="Bgee" id="ENSPANG00000000633">
    <property type="expression patterns" value="Expressed in pons and 53 other cell types or tissues"/>
</dbReference>
<comment type="function">
    <text evidence="25">Catalyzes the hydroxylation of free fatty acids at the C-2 position to produce 2-hydroxy fatty acids, which are building blocks of sphingolipids and glycosphingolipids common in neural tissue and epidermis. FA2H is stereospecific for the production of (R)-2-hydroxy fatty acids. Plays an essential role in the synthesis of galactosphingolipids of the myelin sheath. Responsible for the synthesis of sphingolipids and glycosphingolipids involved in the formation of epidermal lamellar bodies critical for skin permeability barrier. Participates in the synthesis of glycosphingolipids and a fraction of type II wax diesters in sebaceous gland, specifically regulating hair follicle homeostasis. Involved in the synthesis of sphingolipids of plasma membrane rafts, controlling lipid raft mobility and trafficking of raft-associated proteins.</text>
</comment>
<keyword evidence="16 28" id="KW-0408">Iron</keyword>
<evidence type="ECO:0000256" key="31">
    <source>
        <dbReference type="SAM" id="Phobius"/>
    </source>
</evidence>
<dbReference type="Gene3D" id="3.10.120.10">
    <property type="entry name" value="Cytochrome b5-like heme/steroid binding domain"/>
    <property type="match status" value="1"/>
</dbReference>
<gene>
    <name evidence="33" type="primary">FA2H</name>
</gene>
<organism evidence="33 34">
    <name type="scientific">Papio anubis</name>
    <name type="common">Olive baboon</name>
    <dbReference type="NCBI Taxonomy" id="9555"/>
    <lineage>
        <taxon>Eukaryota</taxon>
        <taxon>Metazoa</taxon>
        <taxon>Chordata</taxon>
        <taxon>Craniata</taxon>
        <taxon>Vertebrata</taxon>
        <taxon>Euteleostomi</taxon>
        <taxon>Mammalia</taxon>
        <taxon>Eutheria</taxon>
        <taxon>Euarchontoglires</taxon>
        <taxon>Primates</taxon>
        <taxon>Haplorrhini</taxon>
        <taxon>Catarrhini</taxon>
        <taxon>Cercopithecidae</taxon>
        <taxon>Cercopithecinae</taxon>
        <taxon>Papio</taxon>
    </lineage>
</organism>
<evidence type="ECO:0000256" key="21">
    <source>
        <dbReference type="ARBA" id="ARBA00051519"/>
    </source>
</evidence>
<feature type="transmembrane region" description="Helical" evidence="31">
    <location>
        <begin position="168"/>
        <end position="188"/>
    </location>
</feature>
<dbReference type="GO" id="GO:1904697">
    <property type="term" value="P:regulation of acinar cell proliferation"/>
    <property type="evidence" value="ECO:0007669"/>
    <property type="project" value="Ensembl"/>
</dbReference>
<feature type="binding site" evidence="29">
    <location>
        <position position="261"/>
    </location>
    <ligand>
        <name>Zn(2+)</name>
        <dbReference type="ChEBI" id="CHEBI:29105"/>
        <label>1</label>
    </ligand>
</feature>
<dbReference type="Pfam" id="PF04116">
    <property type="entry name" value="FA_hydroxylase"/>
    <property type="match status" value="1"/>
</dbReference>
<evidence type="ECO:0000256" key="1">
    <source>
        <dbReference type="ARBA" id="ARBA00004154"/>
    </source>
</evidence>
<evidence type="ECO:0000256" key="23">
    <source>
        <dbReference type="ARBA" id="ARBA00052862"/>
    </source>
</evidence>
<dbReference type="GeneID" id="101010115"/>
<reference evidence="33" key="3">
    <citation type="submission" date="2025-09" db="UniProtKB">
        <authorList>
            <consortium name="Ensembl"/>
        </authorList>
    </citation>
    <scope>IDENTIFICATION</scope>
</reference>
<dbReference type="GO" id="GO:0120521">
    <property type="term" value="F:4-hydroxysphinganine ceramide fatty acyl 2-hydroxylase activity"/>
    <property type="evidence" value="ECO:0007669"/>
    <property type="project" value="Ensembl"/>
</dbReference>
<evidence type="ECO:0000256" key="13">
    <source>
        <dbReference type="ARBA" id="ARBA00022919"/>
    </source>
</evidence>
<evidence type="ECO:0000256" key="3">
    <source>
        <dbReference type="ARBA" id="ARBA00004872"/>
    </source>
</evidence>
<evidence type="ECO:0000256" key="20">
    <source>
        <dbReference type="ARBA" id="ARBA00050698"/>
    </source>
</evidence>
<dbReference type="GO" id="GO:0044857">
    <property type="term" value="P:plasma membrane raft organization"/>
    <property type="evidence" value="ECO:0007669"/>
    <property type="project" value="Ensembl"/>
</dbReference>
<protein>
    <recommendedName>
        <fullName evidence="27 28">Fatty acid 2-hydroxylase</fullName>
        <ecNumber evidence="28">1.-.-.-</ecNumber>
    </recommendedName>
</protein>
<feature type="transmembrane region" description="Helical" evidence="31">
    <location>
        <begin position="214"/>
        <end position="233"/>
    </location>
</feature>
<evidence type="ECO:0000256" key="10">
    <source>
        <dbReference type="ARBA" id="ARBA00022832"/>
    </source>
</evidence>
<comment type="similarity">
    <text evidence="4 28">Belongs to the sterol desaturase family. SCS7 subfamily.</text>
</comment>
<dbReference type="InterPro" id="IPR018506">
    <property type="entry name" value="Cyt_B5_heme-BS"/>
</dbReference>
<evidence type="ECO:0000256" key="30">
    <source>
        <dbReference type="PIRSR" id="PIRSR005149-50"/>
    </source>
</evidence>
<evidence type="ECO:0000256" key="19">
    <source>
        <dbReference type="ARBA" id="ARBA00023160"/>
    </source>
</evidence>
<evidence type="ECO:0000256" key="28">
    <source>
        <dbReference type="PIRNR" id="PIRNR005149"/>
    </source>
</evidence>
<evidence type="ECO:0000313" key="34">
    <source>
        <dbReference type="Proteomes" id="UP000028761"/>
    </source>
</evidence>
<feature type="domain" description="Cytochrome b5 heme-binding" evidence="32">
    <location>
        <begin position="8"/>
        <end position="86"/>
    </location>
</feature>
<dbReference type="InterPro" id="IPR036400">
    <property type="entry name" value="Cyt_B5-like_heme/steroid_sf"/>
</dbReference>
<dbReference type="GO" id="GO:0032286">
    <property type="term" value="P:central nervous system myelin maintenance"/>
    <property type="evidence" value="ECO:0007669"/>
    <property type="project" value="Ensembl"/>
</dbReference>
<keyword evidence="18 28" id="KW-0472">Membrane</keyword>
<keyword evidence="14 31" id="KW-1133">Transmembrane helix</keyword>
<evidence type="ECO:0000256" key="17">
    <source>
        <dbReference type="ARBA" id="ARBA00023098"/>
    </source>
</evidence>
<comment type="catalytic activity">
    <reaction evidence="22">
        <text>octadecanoate + 2 Fe(II)-[cytochrome b5] + O2 + 2 H(+) = (R)-2-hydroxyoctadecanoate + 2 Fe(III)-[cytochrome b5] + H2O</text>
        <dbReference type="Rhea" id="RHEA:39815"/>
        <dbReference type="Rhea" id="RHEA-COMP:10438"/>
        <dbReference type="Rhea" id="RHEA-COMP:10439"/>
        <dbReference type="ChEBI" id="CHEBI:15377"/>
        <dbReference type="ChEBI" id="CHEBI:15378"/>
        <dbReference type="ChEBI" id="CHEBI:15379"/>
        <dbReference type="ChEBI" id="CHEBI:25629"/>
        <dbReference type="ChEBI" id="CHEBI:29033"/>
        <dbReference type="ChEBI" id="CHEBI:29034"/>
        <dbReference type="ChEBI" id="CHEBI:57562"/>
    </reaction>
    <physiologicalReaction direction="left-to-right" evidence="22">
        <dbReference type="Rhea" id="RHEA:39816"/>
    </physiologicalReaction>
</comment>
<keyword evidence="12" id="KW-0492">Microsome</keyword>
<dbReference type="GO" id="GO:1904002">
    <property type="term" value="P:regulation of sebum secreting cell proliferation"/>
    <property type="evidence" value="ECO:0007669"/>
    <property type="project" value="Ensembl"/>
</dbReference>
<dbReference type="PROSITE" id="PS50255">
    <property type="entry name" value="CYTOCHROME_B5_2"/>
    <property type="match status" value="1"/>
</dbReference>
<feature type="binding site" description="axial binding residue" evidence="30">
    <location>
        <position position="69"/>
    </location>
    <ligand>
        <name>heme</name>
        <dbReference type="ChEBI" id="CHEBI:30413"/>
    </ligand>
    <ligandPart>
        <name>Fe</name>
        <dbReference type="ChEBI" id="CHEBI:18248"/>
    </ligandPart>
</feature>
<comment type="catalytic activity">
    <reaction evidence="23">
        <text>hexadecanoate + 2 Fe(II)-[cytochrome b5] + O2 + 2 H(+) = (R)-2-hydroxyhexadecanoate + 2 Fe(III)-[cytochrome b5] + H2O</text>
        <dbReference type="Rhea" id="RHEA:38551"/>
        <dbReference type="Rhea" id="RHEA-COMP:10438"/>
        <dbReference type="Rhea" id="RHEA-COMP:10439"/>
        <dbReference type="ChEBI" id="CHEBI:7896"/>
        <dbReference type="ChEBI" id="CHEBI:15377"/>
        <dbReference type="ChEBI" id="CHEBI:15378"/>
        <dbReference type="ChEBI" id="CHEBI:15379"/>
        <dbReference type="ChEBI" id="CHEBI:29033"/>
        <dbReference type="ChEBI" id="CHEBI:29034"/>
        <dbReference type="ChEBI" id="CHEBI:75927"/>
    </reaction>
    <physiologicalReaction direction="left-to-right" evidence="23">
        <dbReference type="Rhea" id="RHEA:38552"/>
    </physiologicalReaction>
</comment>
<dbReference type="SMART" id="SM01117">
    <property type="entry name" value="Cyt-b5"/>
    <property type="match status" value="1"/>
</dbReference>
<feature type="binding site" evidence="29">
    <location>
        <position position="260"/>
    </location>
    <ligand>
        <name>Zn(2+)</name>
        <dbReference type="ChEBI" id="CHEBI:29105"/>
        <label>1</label>
    </ligand>
</feature>
<keyword evidence="7 31" id="KW-0812">Transmembrane</keyword>
<dbReference type="GO" id="GO:0006682">
    <property type="term" value="P:galactosylceramide biosynthetic process"/>
    <property type="evidence" value="ECO:0007669"/>
    <property type="project" value="Ensembl"/>
</dbReference>
<dbReference type="GO" id="GO:0120520">
    <property type="term" value="F:free fatty acid 2-hydroxylase activity"/>
    <property type="evidence" value="ECO:0007669"/>
    <property type="project" value="Ensembl"/>
</dbReference>
<evidence type="ECO:0000256" key="26">
    <source>
        <dbReference type="ARBA" id="ARBA00060649"/>
    </source>
</evidence>
<feature type="binding site" evidence="29">
    <location>
        <position position="234"/>
    </location>
    <ligand>
        <name>Zn(2+)</name>
        <dbReference type="ChEBI" id="CHEBI:29105"/>
        <label>1</label>
    </ligand>
</feature>
<feature type="binding site" evidence="29">
    <location>
        <position position="257"/>
    </location>
    <ligand>
        <name>Zn(2+)</name>
        <dbReference type="ChEBI" id="CHEBI:29105"/>
        <label>1</label>
    </ligand>
</feature>
<feature type="transmembrane region" description="Helical" evidence="31">
    <location>
        <begin position="298"/>
        <end position="318"/>
    </location>
</feature>
<comment type="catalytic activity">
    <reaction evidence="20">
        <text>docosanoate + 2 Fe(II)-[cytochrome b5] + O2 + 2 H(+) = 2-hydroxydocosanoate + 2 Fe(III)-[cytochrome b5] + H2O</text>
        <dbReference type="Rhea" id="RHEA:39819"/>
        <dbReference type="Rhea" id="RHEA-COMP:10438"/>
        <dbReference type="Rhea" id="RHEA-COMP:10439"/>
        <dbReference type="ChEBI" id="CHEBI:15377"/>
        <dbReference type="ChEBI" id="CHEBI:15378"/>
        <dbReference type="ChEBI" id="CHEBI:15379"/>
        <dbReference type="ChEBI" id="CHEBI:23858"/>
        <dbReference type="ChEBI" id="CHEBI:29033"/>
        <dbReference type="ChEBI" id="CHEBI:29034"/>
        <dbReference type="ChEBI" id="CHEBI:76722"/>
    </reaction>
    <physiologicalReaction direction="left-to-right" evidence="20">
        <dbReference type="Rhea" id="RHEA:39820"/>
    </physiologicalReaction>
</comment>
<dbReference type="PANTHER" id="PTHR12863">
    <property type="entry name" value="FATTY ACID HYDROXYLASE"/>
    <property type="match status" value="1"/>
</dbReference>
<dbReference type="GO" id="GO:0005789">
    <property type="term" value="C:endoplasmic reticulum membrane"/>
    <property type="evidence" value="ECO:0007669"/>
    <property type="project" value="UniProtKB-SubCell"/>
</dbReference>
<dbReference type="FunFam" id="3.10.120.10:FF:000011">
    <property type="entry name" value="Fatty acid 2-hydroxylase"/>
    <property type="match status" value="1"/>
</dbReference>
<dbReference type="PRINTS" id="PR00363">
    <property type="entry name" value="CYTOCHROMEB5"/>
</dbReference>
<evidence type="ECO:0000259" key="32">
    <source>
        <dbReference type="PROSITE" id="PS50255"/>
    </source>
</evidence>
<evidence type="ECO:0000256" key="5">
    <source>
        <dbReference type="ARBA" id="ARBA00022516"/>
    </source>
</evidence>
<dbReference type="Ensembl" id="ENSPANT00000005624.3">
    <property type="protein sequence ID" value="ENSPANP00000001948.2"/>
    <property type="gene ID" value="ENSPANG00000000633.3"/>
</dbReference>
<dbReference type="AlphaFoldDB" id="A0A096MQC2"/>
<comment type="pathway">
    <text evidence="3">Lipid metabolism; fatty acid metabolism.</text>
</comment>
<evidence type="ECO:0000256" key="15">
    <source>
        <dbReference type="ARBA" id="ARBA00023002"/>
    </source>
</evidence>
<dbReference type="GO" id="GO:0042634">
    <property type="term" value="P:regulation of hair cycle"/>
    <property type="evidence" value="ECO:0007669"/>
    <property type="project" value="Ensembl"/>
</dbReference>
<dbReference type="InterPro" id="IPR014430">
    <property type="entry name" value="Scs7"/>
</dbReference>
<dbReference type="GO" id="GO:0001949">
    <property type="term" value="P:sebaceous gland cell differentiation"/>
    <property type="evidence" value="ECO:0007669"/>
    <property type="project" value="Ensembl"/>
</dbReference>
<comment type="cofactor">
    <cofactor evidence="28 29">
        <name>Zn(2+)</name>
        <dbReference type="ChEBI" id="CHEBI:29105"/>
    </cofactor>
    <text evidence="28 29">Binds 2 Zn(2+) ions per subunit that likely form a catalytic dimetal center.</text>
</comment>
<dbReference type="GeneTree" id="ENSGT00390000002142"/>
<dbReference type="eggNOG" id="KOG0537">
    <property type="taxonomic scope" value="Eukaryota"/>
</dbReference>
<feature type="binding site" evidence="29">
    <location>
        <position position="319"/>
    </location>
    <ligand>
        <name>Zn(2+)</name>
        <dbReference type="ChEBI" id="CHEBI:29105"/>
        <label>1</label>
    </ligand>
</feature>
<evidence type="ECO:0000313" key="33">
    <source>
        <dbReference type="Ensembl" id="ENSPANP00000001948.2"/>
    </source>
</evidence>
<dbReference type="GO" id="GO:0006679">
    <property type="term" value="P:glucosylceramide biosynthetic process"/>
    <property type="evidence" value="ECO:0007669"/>
    <property type="project" value="Ensembl"/>
</dbReference>
<evidence type="ECO:0000256" key="7">
    <source>
        <dbReference type="ARBA" id="ARBA00022692"/>
    </source>
</evidence>
<evidence type="ECO:0000256" key="4">
    <source>
        <dbReference type="ARBA" id="ARBA00005747"/>
    </source>
</evidence>
<evidence type="ECO:0000256" key="12">
    <source>
        <dbReference type="ARBA" id="ARBA00022848"/>
    </source>
</evidence>
<evidence type="ECO:0000256" key="22">
    <source>
        <dbReference type="ARBA" id="ARBA00051625"/>
    </source>
</evidence>
<comment type="catalytic activity">
    <reaction evidence="24">
        <text>tetracosanoate + 2 Fe(II)-[cytochrome b5] + O2 + 2 H(+) = (R)-2-hydroxytetracosanoate + 2 Fe(III)-[cytochrome b5] + H2O</text>
        <dbReference type="Rhea" id="RHEA:38559"/>
        <dbReference type="Rhea" id="RHEA-COMP:10438"/>
        <dbReference type="Rhea" id="RHEA-COMP:10439"/>
        <dbReference type="ChEBI" id="CHEBI:15377"/>
        <dbReference type="ChEBI" id="CHEBI:15378"/>
        <dbReference type="ChEBI" id="CHEBI:15379"/>
        <dbReference type="ChEBI" id="CHEBI:29033"/>
        <dbReference type="ChEBI" id="CHEBI:29034"/>
        <dbReference type="ChEBI" id="CHEBI:31014"/>
        <dbReference type="ChEBI" id="CHEBI:75935"/>
    </reaction>
    <physiologicalReaction direction="left-to-right" evidence="24">
        <dbReference type="Rhea" id="RHEA:38560"/>
    </physiologicalReaction>
</comment>
<dbReference type="InterPro" id="IPR001199">
    <property type="entry name" value="Cyt_B5-like_heme/steroid-bd"/>
</dbReference>
<comment type="pathway">
    <text evidence="26">Sphingolipid metabolism; galactosylceramide biosynthesis.</text>
</comment>
<keyword evidence="6 30" id="KW-0349">Heme</keyword>
<dbReference type="STRING" id="9555.ENSPANP00000001948"/>
<keyword evidence="34" id="KW-1185">Reference proteome</keyword>
<evidence type="ECO:0000256" key="24">
    <source>
        <dbReference type="ARBA" id="ARBA00053017"/>
    </source>
</evidence>
<dbReference type="eggNOG" id="KOG0539">
    <property type="taxonomic scope" value="Eukaryota"/>
</dbReference>
<keyword evidence="5 28" id="KW-0444">Lipid biosynthesis</keyword>
<dbReference type="GO" id="GO:0006633">
    <property type="term" value="P:fatty acid biosynthetic process"/>
    <property type="evidence" value="ECO:0007669"/>
    <property type="project" value="UniProtKB-KW"/>
</dbReference>
<evidence type="ECO:0000256" key="6">
    <source>
        <dbReference type="ARBA" id="ARBA00022617"/>
    </source>
</evidence>
<dbReference type="SUPFAM" id="SSF55856">
    <property type="entry name" value="Cytochrome b5-like heme/steroid binding domain"/>
    <property type="match status" value="1"/>
</dbReference>
<reference evidence="33" key="2">
    <citation type="submission" date="2025-08" db="UniProtKB">
        <authorList>
            <consortium name="Ensembl"/>
        </authorList>
    </citation>
    <scope>IDENTIFICATION</scope>
</reference>
<dbReference type="CTD" id="79152"/>
<name>A0A096MQC2_PAPAN</name>
<dbReference type="EC" id="1.-.-.-" evidence="28"/>
<sequence>MAPAPPPAASFSPSEVQRRLAAGACWVRRGARLYDLSSFVRHHPGGEQLLRARAGQDISADLDGPPHRHSANARRWLEQYYVGELRGEQQGSMENEAVALEETQKTDPAMEPRFKVVDWDKDLVDWQKPLLWQVGHLGEKYDEWVHQPVTRPIRLFHSDLIEGLSKTVWYSVPIIWVPLVLYLSWSYYRTFAQGNVRLFTSFTTEYALAVPKSMFPGLFMLGIFLWSLIEYLIHRFLFHMKPPSDSYYLIMLHFVMHGQHHKAPFDGSRLVFPPVPASLVIGVFYLCLQLILPEAVGGTVFAGGLLGYVLYDMTHYYLHFGSPHRGSYLYNLKAHHVKHHFAHQKSGFGISTKLWDYCFHTLIPEKPHLKTK</sequence>
<evidence type="ECO:0000256" key="2">
    <source>
        <dbReference type="ARBA" id="ARBA00004477"/>
    </source>
</evidence>
<feature type="binding site" evidence="29">
    <location>
        <position position="239"/>
    </location>
    <ligand>
        <name>Zn(2+)</name>
        <dbReference type="ChEBI" id="CHEBI:29105"/>
        <label>1</label>
    </ligand>
</feature>
<accession>A0A096MQC2</accession>
<evidence type="ECO:0000256" key="16">
    <source>
        <dbReference type="ARBA" id="ARBA00023004"/>
    </source>
</evidence>
<comment type="function">
    <text evidence="28">Catalyzes stereospecific hydroxylation of free fatty acids at the C-2 position to produce (R)-2-hydroxy fatty acids, which are building blocks of sphingolipids and glycosphingolipids common in neural tissue and epidermis. Plays an essential role in the synthesis of galactosphingolipids of the myelin sheath. Responsible for the synthesis of sphingolipids and glycosphingolipids involved in the formation of epidermal lamellar bodies critical for skin permeability barrier. Participates in the synthesis of glycosphingolipids and a fraction of type II wax diesters in sebaceous gland, specifically regulating hair follicle homeostasis. Involved in the synthesis of sphingolipids of plasma membrane rafts, controlling lipid raft mobility and trafficking of raft-associated proteins.</text>
</comment>
<keyword evidence="19 28" id="KW-0275">Fatty acid biosynthesis</keyword>
<keyword evidence="8 28" id="KW-0479">Metal-binding</keyword>
<keyword evidence="13" id="KW-0746">Sphingolipid metabolism</keyword>
<evidence type="ECO:0000256" key="11">
    <source>
        <dbReference type="ARBA" id="ARBA00022833"/>
    </source>
</evidence>
<keyword evidence="11 29" id="KW-0862">Zinc</keyword>
<dbReference type="PIRSF" id="PIRSF005149">
    <property type="entry name" value="IPC-B_HD"/>
    <property type="match status" value="1"/>
</dbReference>
<comment type="cofactor">
    <cofactor evidence="30">
        <name>Fe cation</name>
        <dbReference type="ChEBI" id="CHEBI:24875"/>
    </cofactor>
</comment>
<feature type="binding site" evidence="29">
    <location>
        <position position="315"/>
    </location>
    <ligand>
        <name>Zn(2+)</name>
        <dbReference type="ChEBI" id="CHEBI:29105"/>
        <label>1</label>
    </ligand>
</feature>
<keyword evidence="15 28" id="KW-0560">Oxidoreductase</keyword>
<evidence type="ECO:0000256" key="8">
    <source>
        <dbReference type="ARBA" id="ARBA00022723"/>
    </source>
</evidence>
<comment type="catalytic activity">
    <reaction evidence="21">
        <text>a 1,2-saturated fatty acid + 2 Fe(II)-[cytochrome b5] + O2 + 2 H(+) = a (R)-2-hydroxy fatty acid + 2 Fe(III)-[cytochrome b5] + H2O</text>
        <dbReference type="Rhea" id="RHEA:38855"/>
        <dbReference type="Rhea" id="RHEA-COMP:10438"/>
        <dbReference type="Rhea" id="RHEA-COMP:10439"/>
        <dbReference type="ChEBI" id="CHEBI:15377"/>
        <dbReference type="ChEBI" id="CHEBI:15378"/>
        <dbReference type="ChEBI" id="CHEBI:15379"/>
        <dbReference type="ChEBI" id="CHEBI:29033"/>
        <dbReference type="ChEBI" id="CHEBI:29034"/>
        <dbReference type="ChEBI" id="CHEBI:76177"/>
        <dbReference type="ChEBI" id="CHEBI:83955"/>
    </reaction>
    <physiologicalReaction direction="left-to-right" evidence="21">
        <dbReference type="Rhea" id="RHEA:38856"/>
    </physiologicalReaction>
</comment>
<dbReference type="HOGENOM" id="CLU_034756_2_0_1"/>
<dbReference type="GO" id="GO:0061436">
    <property type="term" value="P:establishment of skin barrier"/>
    <property type="evidence" value="ECO:0007669"/>
    <property type="project" value="Ensembl"/>
</dbReference>
<dbReference type="RefSeq" id="XP_003917223.2">
    <property type="nucleotide sequence ID" value="XM_003917174.3"/>
</dbReference>
<keyword evidence="17 28" id="KW-0443">Lipid metabolism</keyword>